<keyword evidence="3" id="KW-0804">Transcription</keyword>
<evidence type="ECO:0000256" key="3">
    <source>
        <dbReference type="ARBA" id="ARBA00023163"/>
    </source>
</evidence>
<dbReference type="PROSITE" id="PS00622">
    <property type="entry name" value="HTH_LUXR_1"/>
    <property type="match status" value="1"/>
</dbReference>
<dbReference type="InterPro" id="IPR016032">
    <property type="entry name" value="Sig_transdc_resp-reg_C-effctor"/>
</dbReference>
<dbReference type="InterPro" id="IPR001789">
    <property type="entry name" value="Sig_transdc_resp-reg_receiver"/>
</dbReference>
<organism evidence="7 8">
    <name type="scientific">Georgenia subflava</name>
    <dbReference type="NCBI Taxonomy" id="1622177"/>
    <lineage>
        <taxon>Bacteria</taxon>
        <taxon>Bacillati</taxon>
        <taxon>Actinomycetota</taxon>
        <taxon>Actinomycetes</taxon>
        <taxon>Micrococcales</taxon>
        <taxon>Bogoriellaceae</taxon>
        <taxon>Georgenia</taxon>
    </lineage>
</organism>
<evidence type="ECO:0000313" key="8">
    <source>
        <dbReference type="Proteomes" id="UP000437709"/>
    </source>
</evidence>
<dbReference type="AlphaFoldDB" id="A0A6N7EPY3"/>
<dbReference type="SUPFAM" id="SSF52172">
    <property type="entry name" value="CheY-like"/>
    <property type="match status" value="1"/>
</dbReference>
<dbReference type="SMART" id="SM00421">
    <property type="entry name" value="HTH_LUXR"/>
    <property type="match status" value="1"/>
</dbReference>
<dbReference type="Pfam" id="PF00196">
    <property type="entry name" value="GerE"/>
    <property type="match status" value="1"/>
</dbReference>
<dbReference type="Gene3D" id="3.40.50.2300">
    <property type="match status" value="1"/>
</dbReference>
<dbReference type="GO" id="GO:0003677">
    <property type="term" value="F:DNA binding"/>
    <property type="evidence" value="ECO:0007669"/>
    <property type="project" value="UniProtKB-KW"/>
</dbReference>
<evidence type="ECO:0000313" key="7">
    <source>
        <dbReference type="EMBL" id="MPV39183.1"/>
    </source>
</evidence>
<dbReference type="Proteomes" id="UP000437709">
    <property type="component" value="Unassembled WGS sequence"/>
</dbReference>
<keyword evidence="2 7" id="KW-0238">DNA-binding</keyword>
<comment type="caution">
    <text evidence="7">The sequence shown here is derived from an EMBL/GenBank/DDBJ whole genome shotgun (WGS) entry which is preliminary data.</text>
</comment>
<dbReference type="PANTHER" id="PTHR44688:SF16">
    <property type="entry name" value="DNA-BINDING TRANSCRIPTIONAL ACTIVATOR DEVR_DOSR"/>
    <property type="match status" value="1"/>
</dbReference>
<feature type="domain" description="HTH luxR-type" evidence="5">
    <location>
        <begin position="149"/>
        <end position="219"/>
    </location>
</feature>
<reference evidence="7 8" key="1">
    <citation type="submission" date="2019-10" db="EMBL/GenBank/DDBJ databases">
        <title>Georgenia wutianyii sp. nov. and Georgenia yuyongxinii sp. nov. isolated from plateau pika (Ochotona curzoniae) in the Qinghai-Tibet plateau of China.</title>
        <authorList>
            <person name="Tian Z."/>
        </authorList>
    </citation>
    <scope>NUCLEOTIDE SEQUENCE [LARGE SCALE GENOMIC DNA]</scope>
    <source>
        <strain evidence="7 8">JCM 19765</strain>
    </source>
</reference>
<comment type="caution">
    <text evidence="4">Lacks conserved residue(s) required for the propagation of feature annotation.</text>
</comment>
<evidence type="ECO:0000256" key="4">
    <source>
        <dbReference type="PROSITE-ProRule" id="PRU00169"/>
    </source>
</evidence>
<evidence type="ECO:0000256" key="1">
    <source>
        <dbReference type="ARBA" id="ARBA00023015"/>
    </source>
</evidence>
<name>A0A6N7EPY3_9MICO</name>
<protein>
    <submittedName>
        <fullName evidence="7">DNA-binding response regulator</fullName>
    </submittedName>
</protein>
<dbReference type="EMBL" id="WHPC01000188">
    <property type="protein sequence ID" value="MPV39183.1"/>
    <property type="molecule type" value="Genomic_DNA"/>
</dbReference>
<dbReference type="RefSeq" id="WP_152194264.1">
    <property type="nucleotide sequence ID" value="NZ_VUKD01000001.1"/>
</dbReference>
<dbReference type="Gene3D" id="1.10.10.10">
    <property type="entry name" value="Winged helix-like DNA-binding domain superfamily/Winged helix DNA-binding domain"/>
    <property type="match status" value="1"/>
</dbReference>
<dbReference type="InterPro" id="IPR000792">
    <property type="entry name" value="Tscrpt_reg_LuxR_C"/>
</dbReference>
<dbReference type="SUPFAM" id="SSF46894">
    <property type="entry name" value="C-terminal effector domain of the bipartite response regulators"/>
    <property type="match status" value="1"/>
</dbReference>
<dbReference type="GO" id="GO:0006355">
    <property type="term" value="P:regulation of DNA-templated transcription"/>
    <property type="evidence" value="ECO:0007669"/>
    <property type="project" value="InterPro"/>
</dbReference>
<proteinExistence type="predicted"/>
<evidence type="ECO:0000256" key="2">
    <source>
        <dbReference type="ARBA" id="ARBA00023125"/>
    </source>
</evidence>
<evidence type="ECO:0000259" key="6">
    <source>
        <dbReference type="PROSITE" id="PS50110"/>
    </source>
</evidence>
<dbReference type="InterPro" id="IPR011006">
    <property type="entry name" value="CheY-like_superfamily"/>
</dbReference>
<dbReference type="InterPro" id="IPR036388">
    <property type="entry name" value="WH-like_DNA-bd_sf"/>
</dbReference>
<dbReference type="GO" id="GO:0000160">
    <property type="term" value="P:phosphorelay signal transduction system"/>
    <property type="evidence" value="ECO:0007669"/>
    <property type="project" value="InterPro"/>
</dbReference>
<sequence length="229" mass="23962">MTRLVPSAADLPTGVATNGRLGTTTVALVEEYPVVAVGVAQMLHPRPEISFRGAFTDVAELLSTDERVDVVLLALRLPDGSEPGANVGALQESGSRVVVFTGGDSPYLLRLAADAGVAGVVRKTADGDLLARAVVAVARGEEVPAAARPERPPVLLSRRECETLALYAAGEKSERVAARLGISRETVNDYIGRARAKYRGAGRQADTKIDLYKRAVEDGILPGPGLPGA</sequence>
<dbReference type="CDD" id="cd06170">
    <property type="entry name" value="LuxR_C_like"/>
    <property type="match status" value="1"/>
</dbReference>
<keyword evidence="8" id="KW-1185">Reference proteome</keyword>
<gene>
    <name evidence="7" type="ORF">GB881_19465</name>
</gene>
<dbReference type="PROSITE" id="PS50110">
    <property type="entry name" value="RESPONSE_REGULATORY"/>
    <property type="match status" value="1"/>
</dbReference>
<keyword evidence="1" id="KW-0805">Transcription regulation</keyword>
<dbReference type="PANTHER" id="PTHR44688">
    <property type="entry name" value="DNA-BINDING TRANSCRIPTIONAL ACTIVATOR DEVR_DOSR"/>
    <property type="match status" value="1"/>
</dbReference>
<feature type="domain" description="Response regulatory" evidence="6">
    <location>
        <begin position="25"/>
        <end position="138"/>
    </location>
</feature>
<dbReference type="PRINTS" id="PR00038">
    <property type="entry name" value="HTHLUXR"/>
</dbReference>
<dbReference type="OrthoDB" id="3171335at2"/>
<dbReference type="PROSITE" id="PS50043">
    <property type="entry name" value="HTH_LUXR_2"/>
    <property type="match status" value="1"/>
</dbReference>
<accession>A0A6N7EPY3</accession>
<evidence type="ECO:0000259" key="5">
    <source>
        <dbReference type="PROSITE" id="PS50043"/>
    </source>
</evidence>